<comment type="pathway">
    <text evidence="1 5">Carotenoid biosynthesis.</text>
</comment>
<keyword evidence="8" id="KW-1185">Reference proteome</keyword>
<dbReference type="GO" id="GO:0102223">
    <property type="term" value="F:4,4'-diapophytoene desaturase (4,4'-diaponeurosporene-forming)"/>
    <property type="evidence" value="ECO:0007669"/>
    <property type="project" value="UniProtKB-EC"/>
</dbReference>
<dbReference type="InterPro" id="IPR014105">
    <property type="entry name" value="Carotenoid/retinoid_OxRdtase"/>
</dbReference>
<evidence type="ECO:0000256" key="4">
    <source>
        <dbReference type="ARBA" id="ARBA00038322"/>
    </source>
</evidence>
<dbReference type="GO" id="GO:0016117">
    <property type="term" value="P:carotenoid biosynthetic process"/>
    <property type="evidence" value="ECO:0007669"/>
    <property type="project" value="UniProtKB-KW"/>
</dbReference>
<dbReference type="PANTHER" id="PTHR43734">
    <property type="entry name" value="PHYTOENE DESATURASE"/>
    <property type="match status" value="1"/>
</dbReference>
<keyword evidence="3 5" id="KW-0560">Oxidoreductase</keyword>
<feature type="domain" description="Amine oxidase" evidence="6">
    <location>
        <begin position="18"/>
        <end position="500"/>
    </location>
</feature>
<dbReference type="EMBL" id="CP019728">
    <property type="protein sequence ID" value="AQS54333.1"/>
    <property type="molecule type" value="Genomic_DNA"/>
</dbReference>
<evidence type="ECO:0000256" key="2">
    <source>
        <dbReference type="ARBA" id="ARBA00022746"/>
    </source>
</evidence>
<reference evidence="7 8" key="1">
    <citation type="journal article" date="2014" name="Int. J. Syst. Evol. Microbiol.">
        <title>Jeotgalibaca dankookensis gen. nov., sp. nov., a member of the family Carnobacteriaceae, isolated from seujeot (Korean traditional food).</title>
        <authorList>
            <person name="Lee D.G."/>
            <person name="Trujillo M.E."/>
            <person name="Kang H."/>
            <person name="Ahn T.Y."/>
        </authorList>
    </citation>
    <scope>NUCLEOTIDE SEQUENCE [LARGE SCALE GENOMIC DNA]</scope>
    <source>
        <strain evidence="7 8">EX-07</strain>
    </source>
</reference>
<dbReference type="PRINTS" id="PR00419">
    <property type="entry name" value="ADXRDTASE"/>
</dbReference>
<evidence type="ECO:0000259" key="6">
    <source>
        <dbReference type="Pfam" id="PF01593"/>
    </source>
</evidence>
<sequence length="506" mass="57191">MVTKLKTNKRVIVIGAGVAGLSTAIRLQKEGYQVDLFEKESLPGGKMNQIEKDGFRFDVGPTIVMMPEIYREIFEIAGKDPEDYIPMKRIDPMYRSYFDKGQDYIDVSSDLTKLMKTLEDIDPEDAAGFLRYLSSVYDRFLIAKDYFLQRPFRDKKDFYNPFMLKQGLKLKTFDSATNSISKFVKNEKIRNMLTFQTLYIGVSPNNGPSLYTIIPMIELLYGIWYIEGGMHKMAEGMASVLEDLGGKIHYDSEVTEILIEDGKAKGIAVNGRQELADYVMCNADFPYAMKSLVKEKSAKGKYTDQKIDKMKYSCSCFVMYLGMDRQYDELEHLHTFIFSDDVDKNLEQVFSGEVIEDPSVYVVASSKVDPTAAPAGKENLYILVPVAELSTAKYDWEDEVTVQYYRKKALDAVSNLPGMANIENEIISESMMTPIDFKERFNAYNGATFGLQPTLTQSNHWRPQAKAEACENLYFTGSSTHPGAGVPIVLLSGKIAADELMLDDRG</sequence>
<dbReference type="KEGG" id="jda:BW727_102019"/>
<dbReference type="SMR" id="A0A1S6IS01"/>
<protein>
    <submittedName>
        <fullName evidence="7">Dehydrosqualene desaturase</fullName>
        <ecNumber evidence="7">1.3.8.2</ecNumber>
    </submittedName>
</protein>
<dbReference type="InterPro" id="IPR002937">
    <property type="entry name" value="Amino_oxidase"/>
</dbReference>
<dbReference type="AlphaFoldDB" id="A0A1S6IS01"/>
<dbReference type="Proteomes" id="UP000188993">
    <property type="component" value="Chromosome"/>
</dbReference>
<dbReference type="EC" id="1.3.8.2" evidence="7"/>
<dbReference type="RefSeq" id="WP_062469161.1">
    <property type="nucleotide sequence ID" value="NZ_BBYN01000011.1"/>
</dbReference>
<dbReference type="SUPFAM" id="SSF51905">
    <property type="entry name" value="FAD/NAD(P)-binding domain"/>
    <property type="match status" value="1"/>
</dbReference>
<dbReference type="PANTHER" id="PTHR43734:SF1">
    <property type="entry name" value="PHYTOENE DESATURASE"/>
    <property type="match status" value="1"/>
</dbReference>
<evidence type="ECO:0000256" key="5">
    <source>
        <dbReference type="RuleBase" id="RU362075"/>
    </source>
</evidence>
<organism evidence="7 8">
    <name type="scientific">Jeotgalibaca dankookensis</name>
    <dbReference type="NCBI Taxonomy" id="708126"/>
    <lineage>
        <taxon>Bacteria</taxon>
        <taxon>Bacillati</taxon>
        <taxon>Bacillota</taxon>
        <taxon>Bacilli</taxon>
        <taxon>Lactobacillales</taxon>
        <taxon>Carnobacteriaceae</taxon>
        <taxon>Jeotgalibaca</taxon>
    </lineage>
</organism>
<evidence type="ECO:0000256" key="1">
    <source>
        <dbReference type="ARBA" id="ARBA00004829"/>
    </source>
</evidence>
<comment type="similarity">
    <text evidence="4">Belongs to the carotenoid/retinoid oxidoreductase family. CrtN subfamily.</text>
</comment>
<evidence type="ECO:0000256" key="3">
    <source>
        <dbReference type="ARBA" id="ARBA00023002"/>
    </source>
</evidence>
<dbReference type="STRING" id="708126.BW727_102019"/>
<dbReference type="Pfam" id="PF01593">
    <property type="entry name" value="Amino_oxidase"/>
    <property type="match status" value="1"/>
</dbReference>
<accession>A0A1S6IS01</accession>
<evidence type="ECO:0000313" key="7">
    <source>
        <dbReference type="EMBL" id="AQS54333.1"/>
    </source>
</evidence>
<dbReference type="Gene3D" id="3.50.50.60">
    <property type="entry name" value="FAD/NAD(P)-binding domain"/>
    <property type="match status" value="2"/>
</dbReference>
<keyword evidence="2 5" id="KW-0125">Carotenoid biosynthesis</keyword>
<evidence type="ECO:0000313" key="8">
    <source>
        <dbReference type="Proteomes" id="UP000188993"/>
    </source>
</evidence>
<dbReference type="OrthoDB" id="9814556at2"/>
<dbReference type="NCBIfam" id="TIGR02734">
    <property type="entry name" value="crtI_fam"/>
    <property type="match status" value="1"/>
</dbReference>
<dbReference type="InterPro" id="IPR036188">
    <property type="entry name" value="FAD/NAD-bd_sf"/>
</dbReference>
<proteinExistence type="inferred from homology"/>
<gene>
    <name evidence="7" type="primary">crtN</name>
    <name evidence="7" type="ORF">BW727_102019</name>
</gene>
<name>A0A1S6IS01_9LACT</name>